<organism evidence="5 6">
    <name type="scientific">Capillibacterium thermochitinicola</name>
    <dbReference type="NCBI Taxonomy" id="2699427"/>
    <lineage>
        <taxon>Bacteria</taxon>
        <taxon>Bacillati</taxon>
        <taxon>Bacillota</taxon>
        <taxon>Capillibacterium</taxon>
    </lineage>
</organism>
<dbReference type="SUPFAM" id="SSF46689">
    <property type="entry name" value="Homeodomain-like"/>
    <property type="match status" value="2"/>
</dbReference>
<dbReference type="GO" id="GO:0043565">
    <property type="term" value="F:sequence-specific DNA binding"/>
    <property type="evidence" value="ECO:0007669"/>
    <property type="project" value="InterPro"/>
</dbReference>
<evidence type="ECO:0000313" key="6">
    <source>
        <dbReference type="Proteomes" id="UP000657177"/>
    </source>
</evidence>
<dbReference type="InterPro" id="IPR009057">
    <property type="entry name" value="Homeodomain-like_sf"/>
</dbReference>
<dbReference type="InterPro" id="IPR018060">
    <property type="entry name" value="HTH_AraC"/>
</dbReference>
<evidence type="ECO:0000259" key="4">
    <source>
        <dbReference type="PROSITE" id="PS01124"/>
    </source>
</evidence>
<comment type="caution">
    <text evidence="5">The sequence shown here is derived from an EMBL/GenBank/DDBJ whole genome shotgun (WGS) entry which is preliminary data.</text>
</comment>
<protein>
    <submittedName>
        <fullName evidence="5">Helix-turn-helix domain-containing protein</fullName>
    </submittedName>
</protein>
<proteinExistence type="predicted"/>
<dbReference type="AlphaFoldDB" id="A0A8J6HZG7"/>
<dbReference type="PROSITE" id="PS01124">
    <property type="entry name" value="HTH_ARAC_FAMILY_2"/>
    <property type="match status" value="1"/>
</dbReference>
<evidence type="ECO:0000256" key="2">
    <source>
        <dbReference type="ARBA" id="ARBA00023125"/>
    </source>
</evidence>
<keyword evidence="6" id="KW-1185">Reference proteome</keyword>
<sequence>MLQIISKARDRIEQIKLERQKDLELRERFKKIIPFIESEFLHALVNGISRTQFYEYQKLLGFEFNSGFFLAISLREETASPDYEEHKYQVREYLVFLADQIRHLFKCFIGPLQTNPLTIFFPLTVKPGEEAKKIVENYGWKILNHLPPGSPGQGLVLGVGEIYSDPTKLRQSYYEALQALNKTGSAERIVYYHELPKPPRLLWEDQLTAYFQEVWNALSFGNAMKVQPLLDKLNSILSQISEEHKDQLLFELLVFYLTSYRIAKENGGLDLFVPSYERTSKIFQASADLKKVFSLIAAEIKLMTASVRENRVNSIKPVIKEAKALIDQNYQKHISLEWLAEQVNVSSFYLSRLFKEELGESFSEYLTRLRMEKTVQLLAEGRSVKECCFLVGYNDPNYFSRIFKKYFGVAPSDWVSKQTGSE</sequence>
<dbReference type="Pfam" id="PF12833">
    <property type="entry name" value="HTH_18"/>
    <property type="match status" value="1"/>
</dbReference>
<dbReference type="Gene3D" id="1.10.10.60">
    <property type="entry name" value="Homeodomain-like"/>
    <property type="match status" value="2"/>
</dbReference>
<dbReference type="PANTHER" id="PTHR43280">
    <property type="entry name" value="ARAC-FAMILY TRANSCRIPTIONAL REGULATOR"/>
    <property type="match status" value="1"/>
</dbReference>
<accession>A0A8J6HZG7</accession>
<dbReference type="SMART" id="SM00342">
    <property type="entry name" value="HTH_ARAC"/>
    <property type="match status" value="1"/>
</dbReference>
<feature type="domain" description="HTH araC/xylS-type" evidence="4">
    <location>
        <begin position="320"/>
        <end position="417"/>
    </location>
</feature>
<keyword evidence="2" id="KW-0238">DNA-binding</keyword>
<evidence type="ECO:0000256" key="1">
    <source>
        <dbReference type="ARBA" id="ARBA00023015"/>
    </source>
</evidence>
<reference evidence="5" key="1">
    <citation type="submission" date="2020-06" db="EMBL/GenBank/DDBJ databases">
        <title>Novel chitinolytic bacterium.</title>
        <authorList>
            <person name="Ungkulpasvich U."/>
            <person name="Kosugi A."/>
            <person name="Uke A."/>
        </authorList>
    </citation>
    <scope>NUCLEOTIDE SEQUENCE</scope>
    <source>
        <strain evidence="5">UUS1-1</strain>
    </source>
</reference>
<keyword evidence="1" id="KW-0805">Transcription regulation</keyword>
<dbReference type="GO" id="GO:0003700">
    <property type="term" value="F:DNA-binding transcription factor activity"/>
    <property type="evidence" value="ECO:0007669"/>
    <property type="project" value="InterPro"/>
</dbReference>
<name>A0A8J6HZG7_9FIRM</name>
<dbReference type="EMBL" id="JAAKDE010000004">
    <property type="protein sequence ID" value="MBA2132478.1"/>
    <property type="molecule type" value="Genomic_DNA"/>
</dbReference>
<evidence type="ECO:0000256" key="3">
    <source>
        <dbReference type="ARBA" id="ARBA00023163"/>
    </source>
</evidence>
<evidence type="ECO:0000313" key="5">
    <source>
        <dbReference type="EMBL" id="MBA2132478.1"/>
    </source>
</evidence>
<keyword evidence="3" id="KW-0804">Transcription</keyword>
<dbReference type="PANTHER" id="PTHR43280:SF2">
    <property type="entry name" value="HTH-TYPE TRANSCRIPTIONAL REGULATOR EXSA"/>
    <property type="match status" value="1"/>
</dbReference>
<dbReference type="Proteomes" id="UP000657177">
    <property type="component" value="Unassembled WGS sequence"/>
</dbReference>
<gene>
    <name evidence="5" type="ORF">G5B42_02820</name>
</gene>